<feature type="binding site" evidence="8">
    <location>
        <position position="134"/>
    </location>
    <ligand>
        <name>ATP</name>
        <dbReference type="ChEBI" id="CHEBI:30616"/>
    </ligand>
</feature>
<evidence type="ECO:0000313" key="9">
    <source>
        <dbReference type="EMBL" id="ERJ18764.1"/>
    </source>
</evidence>
<dbReference type="EC" id="2.7.7.-" evidence="8"/>
<keyword evidence="10" id="KW-1185">Reference proteome</keyword>
<keyword evidence="4 8" id="KW-0479">Metal-binding</keyword>
<dbReference type="GO" id="GO:0070733">
    <property type="term" value="F:AMPylase activity"/>
    <property type="evidence" value="ECO:0007669"/>
    <property type="project" value="UniProtKB-EC"/>
</dbReference>
<feature type="binding site" evidence="8">
    <location>
        <position position="264"/>
    </location>
    <ligand>
        <name>Mg(2+)</name>
        <dbReference type="ChEBI" id="CHEBI:18420"/>
    </ligand>
</feature>
<gene>
    <name evidence="8" type="primary">ydiU</name>
    <name evidence="8" type="synonym">selO</name>
    <name evidence="9" type="ORF">SSPSH_002257</name>
</gene>
<dbReference type="EMBL" id="AFNV02000015">
    <property type="protein sequence ID" value="ERJ18764.1"/>
    <property type="molecule type" value="Genomic_DNA"/>
</dbReference>
<reference evidence="9 10" key="2">
    <citation type="journal article" date="2013" name="PLoS ONE">
        <title>INDIGO - INtegrated Data Warehouse of MIcrobial GenOmes with Examples from the Red Sea Extremophiles.</title>
        <authorList>
            <person name="Alam I."/>
            <person name="Antunes A."/>
            <person name="Kamau A.A."/>
            <person name="Ba Alawi W."/>
            <person name="Kalkatawi M."/>
            <person name="Stingl U."/>
            <person name="Bajic V.B."/>
        </authorList>
    </citation>
    <scope>NUCLEOTIDE SEQUENCE [LARGE SCALE GENOMIC DNA]</scope>
    <source>
        <strain evidence="9 10">E1L3A</strain>
    </source>
</reference>
<dbReference type="PANTHER" id="PTHR32057:SF14">
    <property type="entry name" value="PROTEIN ADENYLYLTRANSFERASE SELO, MITOCHONDRIAL"/>
    <property type="match status" value="1"/>
</dbReference>
<reference evidence="9 10" key="1">
    <citation type="journal article" date="2011" name="J. Bacteriol.">
        <title>Genome sequence of Salinisphaera shabanensis, a gammaproteobacterium from the harsh, variable environment of the brine-seawater interface of the Shaban Deep in the Red Sea.</title>
        <authorList>
            <person name="Antunes A."/>
            <person name="Alam I."/>
            <person name="Bajic V.B."/>
            <person name="Stingl U."/>
        </authorList>
    </citation>
    <scope>NUCLEOTIDE SEQUENCE [LARGE SCALE GENOMIC DNA]</scope>
    <source>
        <strain evidence="9 10">E1L3A</strain>
    </source>
</reference>
<organism evidence="9 10">
    <name type="scientific">Salinisphaera shabanensis E1L3A</name>
    <dbReference type="NCBI Taxonomy" id="1033802"/>
    <lineage>
        <taxon>Bacteria</taxon>
        <taxon>Pseudomonadati</taxon>
        <taxon>Pseudomonadota</taxon>
        <taxon>Gammaproteobacteria</taxon>
        <taxon>Salinisphaerales</taxon>
        <taxon>Salinisphaeraceae</taxon>
        <taxon>Salinisphaera</taxon>
    </lineage>
</organism>
<comment type="similarity">
    <text evidence="1 8">Belongs to the SELO family.</text>
</comment>
<dbReference type="GO" id="GO:0030145">
    <property type="term" value="F:manganese ion binding"/>
    <property type="evidence" value="ECO:0007669"/>
    <property type="project" value="UniProtKB-UniRule"/>
</dbReference>
<evidence type="ECO:0000256" key="1">
    <source>
        <dbReference type="ARBA" id="ARBA00009747"/>
    </source>
</evidence>
<dbReference type="AlphaFoldDB" id="U2FRR2"/>
<evidence type="ECO:0000256" key="5">
    <source>
        <dbReference type="ARBA" id="ARBA00022741"/>
    </source>
</evidence>
<comment type="caution">
    <text evidence="9">The sequence shown here is derived from an EMBL/GenBank/DDBJ whole genome shotgun (WGS) entry which is preliminary data.</text>
</comment>
<evidence type="ECO:0000313" key="10">
    <source>
        <dbReference type="Proteomes" id="UP000006242"/>
    </source>
</evidence>
<keyword evidence="6 8" id="KW-0067">ATP-binding</keyword>
<keyword evidence="8" id="KW-0464">Manganese</keyword>
<dbReference type="RefSeq" id="WP_006914523.1">
    <property type="nucleotide sequence ID" value="NZ_AFNV02000015.1"/>
</dbReference>
<keyword evidence="3 8" id="KW-0548">Nucleotidyltransferase</keyword>
<feature type="binding site" evidence="8">
    <location>
        <position position="184"/>
    </location>
    <ligand>
        <name>ATP</name>
        <dbReference type="ChEBI" id="CHEBI:30616"/>
    </ligand>
</feature>
<dbReference type="GO" id="GO:0000287">
    <property type="term" value="F:magnesium ion binding"/>
    <property type="evidence" value="ECO:0007669"/>
    <property type="project" value="UniProtKB-UniRule"/>
</dbReference>
<dbReference type="STRING" id="1033802.SSPSH_002257"/>
<comment type="cofactor">
    <cofactor evidence="8">
        <name>Mg(2+)</name>
        <dbReference type="ChEBI" id="CHEBI:18420"/>
    </cofactor>
    <cofactor evidence="8">
        <name>Mn(2+)</name>
        <dbReference type="ChEBI" id="CHEBI:29035"/>
    </cofactor>
</comment>
<dbReference type="PANTHER" id="PTHR32057">
    <property type="entry name" value="PROTEIN ADENYLYLTRANSFERASE SELO, MITOCHONDRIAL"/>
    <property type="match status" value="1"/>
</dbReference>
<proteinExistence type="inferred from homology"/>
<comment type="catalytic activity">
    <reaction evidence="8">
        <text>L-seryl-[protein] + ATP = 3-O-(5'-adenylyl)-L-seryl-[protein] + diphosphate</text>
        <dbReference type="Rhea" id="RHEA:58120"/>
        <dbReference type="Rhea" id="RHEA-COMP:9863"/>
        <dbReference type="Rhea" id="RHEA-COMP:15073"/>
        <dbReference type="ChEBI" id="CHEBI:29999"/>
        <dbReference type="ChEBI" id="CHEBI:30616"/>
        <dbReference type="ChEBI" id="CHEBI:33019"/>
        <dbReference type="ChEBI" id="CHEBI:142516"/>
        <dbReference type="EC" id="2.7.7.108"/>
    </reaction>
</comment>
<dbReference type="NCBIfam" id="NF000658">
    <property type="entry name" value="PRK00029.1"/>
    <property type="match status" value="1"/>
</dbReference>
<evidence type="ECO:0000256" key="6">
    <source>
        <dbReference type="ARBA" id="ARBA00022840"/>
    </source>
</evidence>
<keyword evidence="7 8" id="KW-0460">Magnesium</keyword>
<feature type="binding site" evidence="8">
    <location>
        <position position="100"/>
    </location>
    <ligand>
        <name>ATP</name>
        <dbReference type="ChEBI" id="CHEBI:30616"/>
    </ligand>
</feature>
<feature type="binding site" evidence="8">
    <location>
        <position position="191"/>
    </location>
    <ligand>
        <name>ATP</name>
        <dbReference type="ChEBI" id="CHEBI:30616"/>
    </ligand>
</feature>
<evidence type="ECO:0000256" key="7">
    <source>
        <dbReference type="ARBA" id="ARBA00022842"/>
    </source>
</evidence>
<sequence>MSDVATDTFADFAVLNWINRQAALGAPWFFEQTPSALPAPYPIVFNDDVAALLDLDTEAVRHAGYAHVLSGNDLPDACHPVAHRYGGHQFGVWAGQLGDGRAITIGDIRNARGQAYEIQLKGAGKTPFSRFADGRAVLRSVVREYLGSEALAALGIPTTRALAIVGSDAPVYRETVEHAAVMTRIAPSLVRFGSFEILFENRQFDALAPLADHVIGEHFPRIAAIEGANTRYRAWGERVIDLTASLIADWQAVGFCHGVMNTDNMSVLGLTLDYGPYGFMDSFDPHWICNHTDAGGRYAYDQQPHVGLWNLGRFVQAILPLLSDDPDTAVEIGQGLLERYRRSFDAAYMQRMRAKLGLVDTHDDDRDLVDDLLKTMAADGADFTRTFRALGHVSADPAASNAPFVDEFVDRDAAGAWLARWRERLVDTAADDTARAERMRLTNPKYVLRNYLAQAAIDRADEGDYSEIERLHAILRHPFDEQPEHEAYAKLPPDWARGLVLSCSS</sequence>
<feature type="binding site" evidence="8">
    <location>
        <position position="101"/>
    </location>
    <ligand>
        <name>ATP</name>
        <dbReference type="ChEBI" id="CHEBI:30616"/>
    </ligand>
</feature>
<dbReference type="InterPro" id="IPR003846">
    <property type="entry name" value="SelO"/>
</dbReference>
<evidence type="ECO:0000256" key="3">
    <source>
        <dbReference type="ARBA" id="ARBA00022695"/>
    </source>
</evidence>
<protein>
    <recommendedName>
        <fullName evidence="8">Protein nucleotidyltransferase YdiU</fullName>
        <ecNumber evidence="8">2.7.7.-</ecNumber>
    </recommendedName>
    <alternativeName>
        <fullName evidence="8">Protein adenylyltransferase YdiU</fullName>
        <ecNumber evidence="8">2.7.7.108</ecNumber>
    </alternativeName>
    <alternativeName>
        <fullName evidence="8">Protein uridylyltransferase YdiU</fullName>
        <ecNumber evidence="8">2.7.7.-</ecNumber>
    </alternativeName>
</protein>
<dbReference type="Pfam" id="PF02696">
    <property type="entry name" value="SelO"/>
    <property type="match status" value="1"/>
</dbReference>
<keyword evidence="2 8" id="KW-0808">Transferase</keyword>
<evidence type="ECO:0000256" key="4">
    <source>
        <dbReference type="ARBA" id="ARBA00022723"/>
    </source>
</evidence>
<dbReference type="eggNOG" id="COG0397">
    <property type="taxonomic scope" value="Bacteria"/>
</dbReference>
<feature type="binding site" evidence="8">
    <location>
        <position position="98"/>
    </location>
    <ligand>
        <name>ATP</name>
        <dbReference type="ChEBI" id="CHEBI:30616"/>
    </ligand>
</feature>
<dbReference type="OrthoDB" id="9776281at2"/>
<name>U2FRR2_9GAMM</name>
<comment type="catalytic activity">
    <reaction evidence="8">
        <text>L-seryl-[protein] + UTP = O-(5'-uridylyl)-L-seryl-[protein] + diphosphate</text>
        <dbReference type="Rhea" id="RHEA:64604"/>
        <dbReference type="Rhea" id="RHEA-COMP:9863"/>
        <dbReference type="Rhea" id="RHEA-COMP:16635"/>
        <dbReference type="ChEBI" id="CHEBI:29999"/>
        <dbReference type="ChEBI" id="CHEBI:33019"/>
        <dbReference type="ChEBI" id="CHEBI:46398"/>
        <dbReference type="ChEBI" id="CHEBI:156051"/>
    </reaction>
</comment>
<feature type="binding site" evidence="8">
    <location>
        <position position="121"/>
    </location>
    <ligand>
        <name>ATP</name>
        <dbReference type="ChEBI" id="CHEBI:30616"/>
    </ligand>
</feature>
<dbReference type="HAMAP" id="MF_00692">
    <property type="entry name" value="SelO"/>
    <property type="match status" value="1"/>
</dbReference>
<dbReference type="EC" id="2.7.7.108" evidence="8"/>
<feature type="binding site" evidence="8">
    <location>
        <position position="273"/>
    </location>
    <ligand>
        <name>Mg(2+)</name>
        <dbReference type="ChEBI" id="CHEBI:18420"/>
    </ligand>
</feature>
<feature type="binding site" evidence="8">
    <location>
        <position position="133"/>
    </location>
    <ligand>
        <name>ATP</name>
        <dbReference type="ChEBI" id="CHEBI:30616"/>
    </ligand>
</feature>
<comment type="catalytic activity">
    <reaction evidence="8">
        <text>L-threonyl-[protein] + ATP = 3-O-(5'-adenylyl)-L-threonyl-[protein] + diphosphate</text>
        <dbReference type="Rhea" id="RHEA:54292"/>
        <dbReference type="Rhea" id="RHEA-COMP:11060"/>
        <dbReference type="Rhea" id="RHEA-COMP:13847"/>
        <dbReference type="ChEBI" id="CHEBI:30013"/>
        <dbReference type="ChEBI" id="CHEBI:30616"/>
        <dbReference type="ChEBI" id="CHEBI:33019"/>
        <dbReference type="ChEBI" id="CHEBI:138113"/>
        <dbReference type="EC" id="2.7.7.108"/>
    </reaction>
</comment>
<accession>U2FRR2</accession>
<feature type="active site" description="Proton acceptor" evidence="8">
    <location>
        <position position="263"/>
    </location>
</feature>
<comment type="catalytic activity">
    <reaction evidence="8">
        <text>L-tyrosyl-[protein] + UTP = O-(5'-uridylyl)-L-tyrosyl-[protein] + diphosphate</text>
        <dbReference type="Rhea" id="RHEA:83887"/>
        <dbReference type="Rhea" id="RHEA-COMP:10136"/>
        <dbReference type="Rhea" id="RHEA-COMP:20238"/>
        <dbReference type="ChEBI" id="CHEBI:33019"/>
        <dbReference type="ChEBI" id="CHEBI:46398"/>
        <dbReference type="ChEBI" id="CHEBI:46858"/>
        <dbReference type="ChEBI" id="CHEBI:90602"/>
    </reaction>
</comment>
<feature type="binding site" evidence="8">
    <location>
        <position position="273"/>
    </location>
    <ligand>
        <name>ATP</name>
        <dbReference type="ChEBI" id="CHEBI:30616"/>
    </ligand>
</feature>
<comment type="catalytic activity">
    <reaction evidence="8">
        <text>L-histidyl-[protein] + UTP = N(tele)-(5'-uridylyl)-L-histidyl-[protein] + diphosphate</text>
        <dbReference type="Rhea" id="RHEA:83891"/>
        <dbReference type="Rhea" id="RHEA-COMP:9745"/>
        <dbReference type="Rhea" id="RHEA-COMP:20239"/>
        <dbReference type="ChEBI" id="CHEBI:29979"/>
        <dbReference type="ChEBI" id="CHEBI:33019"/>
        <dbReference type="ChEBI" id="CHEBI:46398"/>
        <dbReference type="ChEBI" id="CHEBI:233474"/>
    </reaction>
</comment>
<dbReference type="GO" id="GO:0005524">
    <property type="term" value="F:ATP binding"/>
    <property type="evidence" value="ECO:0007669"/>
    <property type="project" value="UniProtKB-UniRule"/>
</dbReference>
<dbReference type="Proteomes" id="UP000006242">
    <property type="component" value="Unassembled WGS sequence"/>
</dbReference>
<comment type="catalytic activity">
    <reaction evidence="8">
        <text>L-tyrosyl-[protein] + ATP = O-(5'-adenylyl)-L-tyrosyl-[protein] + diphosphate</text>
        <dbReference type="Rhea" id="RHEA:54288"/>
        <dbReference type="Rhea" id="RHEA-COMP:10136"/>
        <dbReference type="Rhea" id="RHEA-COMP:13846"/>
        <dbReference type="ChEBI" id="CHEBI:30616"/>
        <dbReference type="ChEBI" id="CHEBI:33019"/>
        <dbReference type="ChEBI" id="CHEBI:46858"/>
        <dbReference type="ChEBI" id="CHEBI:83624"/>
        <dbReference type="EC" id="2.7.7.108"/>
    </reaction>
</comment>
<evidence type="ECO:0000256" key="2">
    <source>
        <dbReference type="ARBA" id="ARBA00022679"/>
    </source>
</evidence>
<keyword evidence="5 8" id="KW-0547">Nucleotide-binding</keyword>
<evidence type="ECO:0000256" key="8">
    <source>
        <dbReference type="HAMAP-Rule" id="MF_00692"/>
    </source>
</evidence>
<comment type="function">
    <text evidence="8">Nucleotidyltransferase involved in the post-translational modification of proteins. It can catalyze the addition of adenosine monophosphate (AMP) or uridine monophosphate (UMP) to a protein, resulting in modifications known as AMPylation and UMPylation.</text>
</comment>